<keyword evidence="7" id="KW-0769">Symport</keyword>
<dbReference type="FunFam" id="1.20.1740.10:FF:000021">
    <property type="entry name" value="Cation-chloride cotransporter 1"/>
    <property type="match status" value="1"/>
</dbReference>
<dbReference type="InterPro" id="IPR011333">
    <property type="entry name" value="SKP1/BTB/POZ_sf"/>
</dbReference>
<keyword evidence="10" id="KW-0406">Ion transport</keyword>
<dbReference type="GO" id="GO:0015379">
    <property type="term" value="F:potassium:chloride symporter activity"/>
    <property type="evidence" value="ECO:0007669"/>
    <property type="project" value="UniProtKB-ARBA"/>
</dbReference>
<comment type="similarity">
    <text evidence="13">Belongs to the NPH3 family.</text>
</comment>
<dbReference type="GO" id="GO:0016020">
    <property type="term" value="C:membrane"/>
    <property type="evidence" value="ECO:0007669"/>
    <property type="project" value="UniProtKB-SubCell"/>
</dbReference>
<evidence type="ECO:0000256" key="14">
    <source>
        <dbReference type="SAM" id="Coils"/>
    </source>
</evidence>
<keyword evidence="5" id="KW-0633">Potassium transport</keyword>
<comment type="subcellular location">
    <subcellularLocation>
        <location evidence="1">Membrane</location>
        <topology evidence="1">Multi-pass membrane protein</topology>
    </subcellularLocation>
</comment>
<dbReference type="Gene3D" id="3.30.710.10">
    <property type="entry name" value="Potassium Channel Kv1.1, Chain A"/>
    <property type="match status" value="1"/>
</dbReference>
<comment type="similarity">
    <text evidence="3">Belongs to the SLC12A transporter family.</text>
</comment>
<keyword evidence="14" id="KW-0175">Coiled coil</keyword>
<accession>A0A4S4DE35</accession>
<protein>
    <recommendedName>
        <fullName evidence="17">NPH3 domain-containing protein</fullName>
    </recommendedName>
</protein>
<keyword evidence="11 16" id="KW-0472">Membrane</keyword>
<dbReference type="EMBL" id="SDRB02011811">
    <property type="protein sequence ID" value="THF99965.1"/>
    <property type="molecule type" value="Genomic_DNA"/>
</dbReference>
<evidence type="ECO:0000256" key="15">
    <source>
        <dbReference type="SAM" id="MobiDB-lite"/>
    </source>
</evidence>
<evidence type="ECO:0000259" key="17">
    <source>
        <dbReference type="PROSITE" id="PS51649"/>
    </source>
</evidence>
<dbReference type="InterPro" id="IPR008972">
    <property type="entry name" value="Cupredoxin"/>
</dbReference>
<feature type="coiled-coil region" evidence="14">
    <location>
        <begin position="612"/>
        <end position="639"/>
    </location>
</feature>
<comment type="caution">
    <text evidence="18">The sequence shown here is derived from an EMBL/GenBank/DDBJ whole genome shotgun (WGS) entry which is preliminary data.</text>
</comment>
<feature type="transmembrane region" description="Helical" evidence="16">
    <location>
        <begin position="1064"/>
        <end position="1083"/>
    </location>
</feature>
<evidence type="ECO:0000313" key="19">
    <source>
        <dbReference type="Proteomes" id="UP000306102"/>
    </source>
</evidence>
<feature type="transmembrane region" description="Helical" evidence="16">
    <location>
        <begin position="1307"/>
        <end position="1326"/>
    </location>
</feature>
<evidence type="ECO:0000256" key="12">
    <source>
        <dbReference type="ARBA" id="ARBA00023180"/>
    </source>
</evidence>
<dbReference type="InterPro" id="IPR004842">
    <property type="entry name" value="SLC12A_fam"/>
</dbReference>
<evidence type="ECO:0000256" key="13">
    <source>
        <dbReference type="PROSITE-ProRule" id="PRU00982"/>
    </source>
</evidence>
<dbReference type="InterPro" id="IPR004841">
    <property type="entry name" value="AA-permease/SLC12A_dom"/>
</dbReference>
<dbReference type="Gene3D" id="1.20.1740.10">
    <property type="entry name" value="Amino acid/polyamine transporter I"/>
    <property type="match status" value="1"/>
</dbReference>
<keyword evidence="8" id="KW-0630">Potassium</keyword>
<dbReference type="STRING" id="542762.A0A4S4DE35"/>
<feature type="transmembrane region" description="Helical" evidence="16">
    <location>
        <begin position="1347"/>
        <end position="1379"/>
    </location>
</feature>
<dbReference type="PANTHER" id="PTHR11827:SF100">
    <property type="entry name" value="CATION-CHLORIDE COTRANSPORTER 1"/>
    <property type="match status" value="1"/>
</dbReference>
<evidence type="ECO:0000256" key="5">
    <source>
        <dbReference type="ARBA" id="ARBA00022538"/>
    </source>
</evidence>
<gene>
    <name evidence="18" type="ORF">TEA_006226</name>
</gene>
<feature type="compositionally biased region" description="Low complexity" evidence="15">
    <location>
        <begin position="667"/>
        <end position="678"/>
    </location>
</feature>
<keyword evidence="4" id="KW-0813">Transport</keyword>
<proteinExistence type="inferred from homology"/>
<evidence type="ECO:0000256" key="10">
    <source>
        <dbReference type="ARBA" id="ARBA00023065"/>
    </source>
</evidence>
<evidence type="ECO:0000256" key="9">
    <source>
        <dbReference type="ARBA" id="ARBA00022989"/>
    </source>
</evidence>
<feature type="transmembrane region" description="Helical" evidence="16">
    <location>
        <begin position="1185"/>
        <end position="1208"/>
    </location>
</feature>
<evidence type="ECO:0000256" key="1">
    <source>
        <dbReference type="ARBA" id="ARBA00004141"/>
    </source>
</evidence>
<evidence type="ECO:0000256" key="8">
    <source>
        <dbReference type="ARBA" id="ARBA00022958"/>
    </source>
</evidence>
<dbReference type="InterPro" id="IPR027356">
    <property type="entry name" value="NPH3_dom"/>
</dbReference>
<evidence type="ECO:0000256" key="16">
    <source>
        <dbReference type="SAM" id="Phobius"/>
    </source>
</evidence>
<comment type="pathway">
    <text evidence="2">Protein modification; protein ubiquitination.</text>
</comment>
<dbReference type="InterPro" id="IPR003245">
    <property type="entry name" value="Phytocyanin_dom"/>
</dbReference>
<evidence type="ECO:0000256" key="7">
    <source>
        <dbReference type="ARBA" id="ARBA00022847"/>
    </source>
</evidence>
<keyword evidence="6 16" id="KW-0812">Transmembrane</keyword>
<feature type="transmembrane region" description="Helical" evidence="16">
    <location>
        <begin position="1153"/>
        <end position="1173"/>
    </location>
</feature>
<dbReference type="Pfam" id="PF00324">
    <property type="entry name" value="AA_permease"/>
    <property type="match status" value="1"/>
</dbReference>
<feature type="region of interest" description="Disordered" evidence="15">
    <location>
        <begin position="665"/>
        <end position="701"/>
    </location>
</feature>
<keyword evidence="12" id="KW-0325">Glycoprotein</keyword>
<feature type="transmembrane region" description="Helical" evidence="16">
    <location>
        <begin position="925"/>
        <end position="946"/>
    </location>
</feature>
<dbReference type="PANTHER" id="PTHR11827">
    <property type="entry name" value="SOLUTE CARRIER FAMILY 12, CATION COTRANSPORTERS"/>
    <property type="match status" value="1"/>
</dbReference>
<keyword evidence="9 16" id="KW-1133">Transmembrane helix</keyword>
<dbReference type="SUPFAM" id="SSF54695">
    <property type="entry name" value="POZ domain"/>
    <property type="match status" value="1"/>
</dbReference>
<dbReference type="PROSITE" id="PS51649">
    <property type="entry name" value="NPH3"/>
    <property type="match status" value="1"/>
</dbReference>
<feature type="transmembrane region" description="Helical" evidence="16">
    <location>
        <begin position="1228"/>
        <end position="1248"/>
    </location>
</feature>
<organism evidence="18 19">
    <name type="scientific">Camellia sinensis var. sinensis</name>
    <name type="common">China tea</name>
    <dbReference type="NCBI Taxonomy" id="542762"/>
    <lineage>
        <taxon>Eukaryota</taxon>
        <taxon>Viridiplantae</taxon>
        <taxon>Streptophyta</taxon>
        <taxon>Embryophyta</taxon>
        <taxon>Tracheophyta</taxon>
        <taxon>Spermatophyta</taxon>
        <taxon>Magnoliopsida</taxon>
        <taxon>eudicotyledons</taxon>
        <taxon>Gunneridae</taxon>
        <taxon>Pentapetalae</taxon>
        <taxon>asterids</taxon>
        <taxon>Ericales</taxon>
        <taxon>Theaceae</taxon>
        <taxon>Camellia</taxon>
    </lineage>
</organism>
<evidence type="ECO:0000256" key="2">
    <source>
        <dbReference type="ARBA" id="ARBA00004906"/>
    </source>
</evidence>
<reference evidence="18 19" key="1">
    <citation type="journal article" date="2018" name="Proc. Natl. Acad. Sci. U.S.A.">
        <title>Draft genome sequence of Camellia sinensis var. sinensis provides insights into the evolution of the tea genome and tea quality.</title>
        <authorList>
            <person name="Wei C."/>
            <person name="Yang H."/>
            <person name="Wang S."/>
            <person name="Zhao J."/>
            <person name="Liu C."/>
            <person name="Gao L."/>
            <person name="Xia E."/>
            <person name="Lu Y."/>
            <person name="Tai Y."/>
            <person name="She G."/>
            <person name="Sun J."/>
            <person name="Cao H."/>
            <person name="Tong W."/>
            <person name="Gao Q."/>
            <person name="Li Y."/>
            <person name="Deng W."/>
            <person name="Jiang X."/>
            <person name="Wang W."/>
            <person name="Chen Q."/>
            <person name="Zhang S."/>
            <person name="Li H."/>
            <person name="Wu J."/>
            <person name="Wang P."/>
            <person name="Li P."/>
            <person name="Shi C."/>
            <person name="Zheng F."/>
            <person name="Jian J."/>
            <person name="Huang B."/>
            <person name="Shan D."/>
            <person name="Shi M."/>
            <person name="Fang C."/>
            <person name="Yue Y."/>
            <person name="Li F."/>
            <person name="Li D."/>
            <person name="Wei S."/>
            <person name="Han B."/>
            <person name="Jiang C."/>
            <person name="Yin Y."/>
            <person name="Xia T."/>
            <person name="Zhang Z."/>
            <person name="Bennetzen J.L."/>
            <person name="Zhao S."/>
            <person name="Wan X."/>
        </authorList>
    </citation>
    <scope>NUCLEOTIDE SEQUENCE [LARGE SCALE GENOMIC DNA]</scope>
    <source>
        <strain evidence="19">cv. Shuchazao</strain>
        <tissue evidence="18">Leaf</tissue>
    </source>
</reference>
<sequence length="1771" mass="195385">MACMKLGSKTDAFQRKGQAWFCTTGLPSDIVVEVEEMSFHLHKILSENQVGYRSCSLGLNPDYGSGCDRTDLGFWWNGSFFPLLSRSGVMERSIAESSEDSEEGCVIKLPDIPGGAKTFELVAKFCYGVKLELTASNVVFLRCAAEHLEMTEDYGEGNLISQTEIFLNQVVLRSWKDSLRALQTCDDILPHAEEHHITKRCIESLASKANTDPNLFGWPVMEHGGPMQSPGGSVLWNGISTGARLKNSSSDWWYEDVSNLSLPLYKRLISAMESRGIKQEIVAGSLTFYAKKYLPGLNRRQGSGESSSRLAPAPPSEDDQKLLLEEIDRLLPMQKGLVSTKFLFGLLRTAMILRANPSFVSNLERRIGMQLDQATLEDLLIPNFSYSTETLYNVDCVQRILEHFLAVDQVTGGASPCSVDDGRLMGSPSLTPITMVAKLIDGYLAEVAPDVNLKLPKFHSLAAAVPDYARPLDDGLYRAIDIYLKHNRVSLRMNCNMDTDTGTDMGWDTITLKMSHPWLAEPDREQLCRLIDCQKLSLEACTHAAQNERLPLRIIVQVLFFEQLQLRTSIAGCFLVSDNLDGSRQLRSGLAGSTEGGWATAVRENQVLKVGMDSMRMRVSELEKECSNMRQEIEKLGRVKGSSSPWGSVSKKFGFKMRSQMCSAQEGSVSNQNNNGVGKIEKTKDKNGKPKKNLSSDGILKSGGRMADWRFRGRNRPAPTPTYNDEILVEAMFGNKWGYFHCNMSNPIFTFNNGNNTVVSLDKPGPMYFVNGDPDHCKNDSKISMQFEENKFAPAGLYPSRMPYNPLYVGGRKYRPVVAHDNDRAVLEMSSLDPGSASSSPFPNRDKKIKVSTSSDVREGSLPIHAGANGPQRESKLELFGFDSLVNILGLKSMTGEQIPAPSSPRDGEDASTTLEHPKTTGLKLGTMMGVFVPCLQNILGIIYYIRFTWIVGMGGIGESLLLVAFCGLCTFLTSISLSAIATNGAMKGGGPYYLIGRALGPEVGVSIGLCFFLGNAVAGALYVLGAVETFLKAVPAAGIFRETVTKVNGTSVEPISSPSLHDLQIYGIIVTIILCFIVFGGVKMINRVAPAFLIPVLLSIFCIFVGIAAARKDHPTTGVTGLSLQTFKNNWSPEYQTTNEAGIPDPEGKSDWSFNALVGLFFPAVTGIMAGSNRSSSLKDTQRSIPIGTLAATVTTTGLYFISVLLFGALATREKLLTDRLLTATVAWPFPAIIYIGIILSTLGAALQSLTGAPRLLAAIANDDILPVLNYFKVPDGIEPYVATLFTAFICIGCVIIGNLDLITPTVTMFFLLCYTGVNLSCFLLDLLDAPSWRPRWKFHHWSLSLLGASLCIVIMFLISWSFTVVSLALASLIYYYVSLKGKAGDWGDGFKSAYFQLALRSLRSLGANQVHPKNWYPIPLVFCRPWGKLPENVPCHPKLADFANCMKKKGRGMSIFVSILDGDYHECAEDAKAACKQLSTYIDYKRCEGVAEIVVAPSMSHGFRGIVQTMGLGNLKPNIVVMRYPEIWRRENLTEIPATFVGIINDCIVANKAVVIVKGLDEWPNEYQRQYGTIDLYWIVRDGGLMLLLSQLLLTKESFESCKIQVFCIAEEDSDAEGLKADVKKFLYDLRMQAEVIVVTMKSWDVQVEGGSQQDESVEAFTSAQKRIASYLTDMKENAQREGTPLMADGKPVFVNEQQVEKFLYTTLKLNSTILRYSRMAAVVLVSLPPPPVNHPAYFYMEYMDLLVENVPRLLMVRGYRRDVVTLFT</sequence>
<dbReference type="Proteomes" id="UP000306102">
    <property type="component" value="Unassembled WGS sequence"/>
</dbReference>
<evidence type="ECO:0000256" key="11">
    <source>
        <dbReference type="ARBA" id="ARBA00023136"/>
    </source>
</evidence>
<dbReference type="Pfam" id="PF03522">
    <property type="entry name" value="SLC12"/>
    <property type="match status" value="2"/>
</dbReference>
<feature type="transmembrane region" description="Helical" evidence="16">
    <location>
        <begin position="961"/>
        <end position="983"/>
    </location>
</feature>
<dbReference type="SUPFAM" id="SSF49503">
    <property type="entry name" value="Cupredoxins"/>
    <property type="match status" value="1"/>
</dbReference>
<name>A0A4S4DE35_CAMSN</name>
<feature type="compositionally biased region" description="Basic and acidic residues" evidence="15">
    <location>
        <begin position="679"/>
        <end position="688"/>
    </location>
</feature>
<feature type="transmembrane region" description="Helical" evidence="16">
    <location>
        <begin position="1004"/>
        <end position="1025"/>
    </location>
</feature>
<feature type="transmembrane region" description="Helical" evidence="16">
    <location>
        <begin position="1282"/>
        <end position="1301"/>
    </location>
</feature>
<keyword evidence="19" id="KW-1185">Reference proteome</keyword>
<feature type="domain" description="NPH3" evidence="17">
    <location>
        <begin position="251"/>
        <end position="565"/>
    </location>
</feature>
<evidence type="ECO:0000256" key="4">
    <source>
        <dbReference type="ARBA" id="ARBA00022448"/>
    </source>
</evidence>
<dbReference type="GO" id="GO:0009055">
    <property type="term" value="F:electron transfer activity"/>
    <property type="evidence" value="ECO:0007669"/>
    <property type="project" value="InterPro"/>
</dbReference>
<dbReference type="Gene3D" id="2.60.40.420">
    <property type="entry name" value="Cupredoxins - blue copper proteins"/>
    <property type="match status" value="1"/>
</dbReference>
<feature type="region of interest" description="Disordered" evidence="15">
    <location>
        <begin position="896"/>
        <end position="916"/>
    </location>
</feature>
<dbReference type="Pfam" id="PF02298">
    <property type="entry name" value="Cu_bind_like"/>
    <property type="match status" value="1"/>
</dbReference>
<evidence type="ECO:0000313" key="18">
    <source>
        <dbReference type="EMBL" id="THF99965.1"/>
    </source>
</evidence>
<dbReference type="NCBIfam" id="TIGR00930">
    <property type="entry name" value="2a30"/>
    <property type="match status" value="1"/>
</dbReference>
<evidence type="ECO:0000256" key="3">
    <source>
        <dbReference type="ARBA" id="ARBA00010593"/>
    </source>
</evidence>
<evidence type="ECO:0000256" key="6">
    <source>
        <dbReference type="ARBA" id="ARBA00022692"/>
    </source>
</evidence>
<dbReference type="Pfam" id="PF03000">
    <property type="entry name" value="NPH3"/>
    <property type="match status" value="2"/>
</dbReference>
<dbReference type="InterPro" id="IPR018491">
    <property type="entry name" value="SLC12_C"/>
</dbReference>
<feature type="transmembrane region" description="Helical" evidence="16">
    <location>
        <begin position="1090"/>
        <end position="1111"/>
    </location>
</feature>